<proteinExistence type="predicted"/>
<evidence type="ECO:0000313" key="7">
    <source>
        <dbReference type="Proteomes" id="UP000248706"/>
    </source>
</evidence>
<evidence type="ECO:0000256" key="3">
    <source>
        <dbReference type="ARBA" id="ARBA00023163"/>
    </source>
</evidence>
<dbReference type="PANTHER" id="PTHR30055">
    <property type="entry name" value="HTH-TYPE TRANSCRIPTIONAL REGULATOR RUTR"/>
    <property type="match status" value="1"/>
</dbReference>
<evidence type="ECO:0000256" key="1">
    <source>
        <dbReference type="ARBA" id="ARBA00023015"/>
    </source>
</evidence>
<dbReference type="SUPFAM" id="SSF48498">
    <property type="entry name" value="Tetracyclin repressor-like, C-terminal domain"/>
    <property type="match status" value="1"/>
</dbReference>
<name>A0A328VJF3_9CHLR</name>
<keyword evidence="1" id="KW-0805">Transcription regulation</keyword>
<keyword evidence="7" id="KW-1185">Reference proteome</keyword>
<dbReference type="Gene3D" id="1.10.10.60">
    <property type="entry name" value="Homeodomain-like"/>
    <property type="match status" value="1"/>
</dbReference>
<reference evidence="6 7" key="1">
    <citation type="submission" date="2016-08" db="EMBL/GenBank/DDBJ databases">
        <title>Analysis of Carbohydrate Active Enzymes in Thermogemmatispora T81 Reveals Carbohydrate Degradation Ability.</title>
        <authorList>
            <person name="Tomazini A."/>
            <person name="Lal S."/>
            <person name="Stott M."/>
            <person name="Henrissat B."/>
            <person name="Polikarpov I."/>
            <person name="Sparling R."/>
            <person name="Levin D.B."/>
        </authorList>
    </citation>
    <scope>NUCLEOTIDE SEQUENCE [LARGE SCALE GENOMIC DNA]</scope>
    <source>
        <strain evidence="6 7">T81</strain>
    </source>
</reference>
<dbReference type="GO" id="GO:0000976">
    <property type="term" value="F:transcription cis-regulatory region binding"/>
    <property type="evidence" value="ECO:0007669"/>
    <property type="project" value="TreeGrafter"/>
</dbReference>
<dbReference type="InterPro" id="IPR036271">
    <property type="entry name" value="Tet_transcr_reg_TetR-rel_C_sf"/>
</dbReference>
<feature type="domain" description="HTH tetR-type" evidence="5">
    <location>
        <begin position="19"/>
        <end position="79"/>
    </location>
</feature>
<evidence type="ECO:0000256" key="2">
    <source>
        <dbReference type="ARBA" id="ARBA00023125"/>
    </source>
</evidence>
<feature type="DNA-binding region" description="H-T-H motif" evidence="4">
    <location>
        <begin position="42"/>
        <end position="61"/>
    </location>
</feature>
<evidence type="ECO:0000259" key="5">
    <source>
        <dbReference type="PROSITE" id="PS50977"/>
    </source>
</evidence>
<dbReference type="SUPFAM" id="SSF46689">
    <property type="entry name" value="Homeodomain-like"/>
    <property type="match status" value="1"/>
</dbReference>
<evidence type="ECO:0000256" key="4">
    <source>
        <dbReference type="PROSITE-ProRule" id="PRU00335"/>
    </source>
</evidence>
<dbReference type="PROSITE" id="PS50977">
    <property type="entry name" value="HTH_TETR_2"/>
    <property type="match status" value="1"/>
</dbReference>
<dbReference type="Proteomes" id="UP000248706">
    <property type="component" value="Unassembled WGS sequence"/>
</dbReference>
<sequence>MEPMGSEMGRQRLKERLREVRTELILNVAEEVFEERGYHETTMDEIAARCGVAKGTLYQHFPGGKDELITALFERHLEQFARAVAQAQSAASTARGRLRRILEYVYLERSGLHARLLQLLTYGGDLRQALKERLGPRLEPISAAIRAILEQGQRNGEFRDTLSTDLLLQTFMHLLLFNKYQPVLEREQLSPESLVAQVAQIFFDGIASETSGEERI</sequence>
<gene>
    <name evidence="6" type="ORF">A4R35_09520</name>
</gene>
<dbReference type="FunFam" id="1.10.10.60:FF:000141">
    <property type="entry name" value="TetR family transcriptional regulator"/>
    <property type="match status" value="1"/>
</dbReference>
<protein>
    <recommendedName>
        <fullName evidence="5">HTH tetR-type domain-containing protein</fullName>
    </recommendedName>
</protein>
<dbReference type="Gene3D" id="1.10.357.10">
    <property type="entry name" value="Tetracycline Repressor, domain 2"/>
    <property type="match status" value="1"/>
</dbReference>
<dbReference type="AlphaFoldDB" id="A0A328VJF3"/>
<keyword evidence="3" id="KW-0804">Transcription</keyword>
<dbReference type="GO" id="GO:0003700">
    <property type="term" value="F:DNA-binding transcription factor activity"/>
    <property type="evidence" value="ECO:0007669"/>
    <property type="project" value="TreeGrafter"/>
</dbReference>
<keyword evidence="2 4" id="KW-0238">DNA-binding</keyword>
<dbReference type="EMBL" id="MCIF01000002">
    <property type="protein sequence ID" value="RAQ95773.1"/>
    <property type="molecule type" value="Genomic_DNA"/>
</dbReference>
<dbReference type="InterPro" id="IPR009057">
    <property type="entry name" value="Homeodomain-like_sf"/>
</dbReference>
<dbReference type="PRINTS" id="PR00455">
    <property type="entry name" value="HTHTETR"/>
</dbReference>
<organism evidence="6 7">
    <name type="scientific">Thermogemmatispora tikiterensis</name>
    <dbReference type="NCBI Taxonomy" id="1825093"/>
    <lineage>
        <taxon>Bacteria</taxon>
        <taxon>Bacillati</taxon>
        <taxon>Chloroflexota</taxon>
        <taxon>Ktedonobacteria</taxon>
        <taxon>Thermogemmatisporales</taxon>
        <taxon>Thermogemmatisporaceae</taxon>
        <taxon>Thermogemmatispora</taxon>
    </lineage>
</organism>
<dbReference type="InterPro" id="IPR001647">
    <property type="entry name" value="HTH_TetR"/>
</dbReference>
<evidence type="ECO:0000313" key="6">
    <source>
        <dbReference type="EMBL" id="RAQ95773.1"/>
    </source>
</evidence>
<comment type="caution">
    <text evidence="6">The sequence shown here is derived from an EMBL/GenBank/DDBJ whole genome shotgun (WGS) entry which is preliminary data.</text>
</comment>
<dbReference type="OrthoDB" id="9809994at2"/>
<dbReference type="GO" id="GO:0045892">
    <property type="term" value="P:negative regulation of DNA-templated transcription"/>
    <property type="evidence" value="ECO:0007669"/>
    <property type="project" value="UniProtKB-ARBA"/>
</dbReference>
<dbReference type="PANTHER" id="PTHR30055:SF234">
    <property type="entry name" value="HTH-TYPE TRANSCRIPTIONAL REGULATOR BETI"/>
    <property type="match status" value="1"/>
</dbReference>
<accession>A0A328VJF3</accession>
<dbReference type="Pfam" id="PF00440">
    <property type="entry name" value="TetR_N"/>
    <property type="match status" value="1"/>
</dbReference>
<dbReference type="InterPro" id="IPR050109">
    <property type="entry name" value="HTH-type_TetR-like_transc_reg"/>
</dbReference>